<organism evidence="4 5">
    <name type="scientific">Apatococcus fuscideae</name>
    <dbReference type="NCBI Taxonomy" id="2026836"/>
    <lineage>
        <taxon>Eukaryota</taxon>
        <taxon>Viridiplantae</taxon>
        <taxon>Chlorophyta</taxon>
        <taxon>core chlorophytes</taxon>
        <taxon>Trebouxiophyceae</taxon>
        <taxon>Chlorellales</taxon>
        <taxon>Chlorellaceae</taxon>
        <taxon>Apatococcus</taxon>
    </lineage>
</organism>
<name>A0AAW1T871_9CHLO</name>
<feature type="compositionally biased region" description="Polar residues" evidence="2">
    <location>
        <begin position="668"/>
        <end position="682"/>
    </location>
</feature>
<evidence type="ECO:0000259" key="3">
    <source>
        <dbReference type="PROSITE" id="PS51203"/>
    </source>
</evidence>
<protein>
    <recommendedName>
        <fullName evidence="3">CS domain-containing protein</fullName>
    </recommendedName>
</protein>
<evidence type="ECO:0000313" key="4">
    <source>
        <dbReference type="EMBL" id="KAK9864721.1"/>
    </source>
</evidence>
<dbReference type="AlphaFoldDB" id="A0AAW1T871"/>
<gene>
    <name evidence="4" type="ORF">WJX84_002078</name>
</gene>
<feature type="region of interest" description="Disordered" evidence="2">
    <location>
        <begin position="596"/>
        <end position="712"/>
    </location>
</feature>
<reference evidence="4 5" key="1">
    <citation type="journal article" date="2024" name="Nat. Commun.">
        <title>Phylogenomics reveals the evolutionary origins of lichenization in chlorophyte algae.</title>
        <authorList>
            <person name="Puginier C."/>
            <person name="Libourel C."/>
            <person name="Otte J."/>
            <person name="Skaloud P."/>
            <person name="Haon M."/>
            <person name="Grisel S."/>
            <person name="Petersen M."/>
            <person name="Berrin J.G."/>
            <person name="Delaux P.M."/>
            <person name="Dal Grande F."/>
            <person name="Keller J."/>
        </authorList>
    </citation>
    <scope>NUCLEOTIDE SEQUENCE [LARGE SCALE GENOMIC DNA]</scope>
    <source>
        <strain evidence="4 5">SAG 2523</strain>
    </source>
</reference>
<dbReference type="FunFam" id="2.60.40.790:FF:000013">
    <property type="entry name" value="Very-long-chain (3R)-3-hydroxyacyl-CoA dehydratase"/>
    <property type="match status" value="1"/>
</dbReference>
<dbReference type="PANTHER" id="PTHR22932">
    <property type="entry name" value="TELOMERASE-BINDING PROTEIN P23 HSP90 CO-CHAPERONE"/>
    <property type="match status" value="1"/>
</dbReference>
<dbReference type="InterPro" id="IPR008978">
    <property type="entry name" value="HSP20-like_chaperone"/>
</dbReference>
<comment type="caution">
    <text evidence="4">The sequence shown here is derived from an EMBL/GenBank/DDBJ whole genome shotgun (WGS) entry which is preliminary data.</text>
</comment>
<dbReference type="GO" id="GO:0101031">
    <property type="term" value="C:protein folding chaperone complex"/>
    <property type="evidence" value="ECO:0007669"/>
    <property type="project" value="UniProtKB-ARBA"/>
</dbReference>
<feature type="compositionally biased region" description="Basic and acidic residues" evidence="2">
    <location>
        <begin position="396"/>
        <end position="412"/>
    </location>
</feature>
<evidence type="ECO:0000313" key="5">
    <source>
        <dbReference type="Proteomes" id="UP001485043"/>
    </source>
</evidence>
<feature type="domain" description="CS" evidence="3">
    <location>
        <begin position="2"/>
        <end position="101"/>
    </location>
</feature>
<sequence length="712" mass="77881">MPRLPQVLWAQQSDRLFLTIDLQDSKDPKIKLNNDPEKKCGRVFFDGAAKSTATGPELHEYKLDLELFGEIDADESKISRKDRSVVLVIAKKEQGHWDRLLKTSGRMPNIKVDWDKWVDEDEEEAKPEFDMSSLGNLQDFSKYGADGARMAELEVGFPFERKGRPKYWEQNGKDGEKGRIRLKRKRLNGSPVYITLPHGPHSETFPDLRTAEPVLDLLDKVLKVVRKARRQCKEVEAVEVLELLTSWLSIISQREGSSNVFMWARSYPQCALSAHHLDVLLQTWNELYPEGTNDRRSGSGPPIDLKRKSSENLPVDSKQLKTTEPASPAAVLEELSRDFASFENEAEQQQDWQGDYQNDCLLSDLMARAELAELSDDLLRDGGPAPPQHAGNPRIIDSELQDRTSFRSESPLHESIPPAELPTSPAADGDPAILWLKPAGESPARSSSIRTSADLDVVESPSLSDRGADDLTQHTAEPVDQDNMLSDPVQGANDLLARINEQLDQLGIHGAPSSSWPASLGRSHSSNAPISIHSSIAGGARELDGDVTSPLVPQVHVKEEAGTGITSSSHMQSLVTTLADTGLCDAATNLERVAEAGDPQPAASASDMQGSLSACHQRKEDAPANGSGDSLADNDGEVNSGCHNEAPFKRLRPAAGLKRELDEIARSGSPSAGNGETSQSSVNDDHSTELRSCRSPTHNSWRRADSPLIDAA</sequence>
<feature type="compositionally biased region" description="Basic and acidic residues" evidence="2">
    <location>
        <begin position="683"/>
        <end position="692"/>
    </location>
</feature>
<dbReference type="CDD" id="cd06465">
    <property type="entry name" value="p23_hB-ind1_like"/>
    <property type="match status" value="1"/>
</dbReference>
<dbReference type="GO" id="GO:0051879">
    <property type="term" value="F:Hsp90 protein binding"/>
    <property type="evidence" value="ECO:0007669"/>
    <property type="project" value="InterPro"/>
</dbReference>
<dbReference type="Proteomes" id="UP001485043">
    <property type="component" value="Unassembled WGS sequence"/>
</dbReference>
<proteinExistence type="inferred from homology"/>
<feature type="region of interest" description="Disordered" evidence="2">
    <location>
        <begin position="377"/>
        <end position="470"/>
    </location>
</feature>
<dbReference type="InterPro" id="IPR045250">
    <property type="entry name" value="p23-like"/>
</dbReference>
<dbReference type="PROSITE" id="PS51203">
    <property type="entry name" value="CS"/>
    <property type="match status" value="1"/>
</dbReference>
<comment type="similarity">
    <text evidence="1">Belongs to the p23/wos2 family.</text>
</comment>
<dbReference type="GO" id="GO:0005634">
    <property type="term" value="C:nucleus"/>
    <property type="evidence" value="ECO:0007669"/>
    <property type="project" value="TreeGrafter"/>
</dbReference>
<dbReference type="GO" id="GO:0005829">
    <property type="term" value="C:cytosol"/>
    <property type="evidence" value="ECO:0007669"/>
    <property type="project" value="TreeGrafter"/>
</dbReference>
<feature type="region of interest" description="Disordered" evidence="2">
    <location>
        <begin position="291"/>
        <end position="328"/>
    </location>
</feature>
<dbReference type="SUPFAM" id="SSF49764">
    <property type="entry name" value="HSP20-like chaperones"/>
    <property type="match status" value="1"/>
</dbReference>
<dbReference type="GO" id="GO:0051087">
    <property type="term" value="F:protein-folding chaperone binding"/>
    <property type="evidence" value="ECO:0007669"/>
    <property type="project" value="TreeGrafter"/>
</dbReference>
<dbReference type="InterPro" id="IPR007052">
    <property type="entry name" value="CS_dom"/>
</dbReference>
<dbReference type="GO" id="GO:0006457">
    <property type="term" value="P:protein folding"/>
    <property type="evidence" value="ECO:0007669"/>
    <property type="project" value="TreeGrafter"/>
</dbReference>
<keyword evidence="5" id="KW-1185">Reference proteome</keyword>
<accession>A0AAW1T871</accession>
<dbReference type="GO" id="GO:0051131">
    <property type="term" value="P:chaperone-mediated protein complex assembly"/>
    <property type="evidence" value="ECO:0007669"/>
    <property type="project" value="TreeGrafter"/>
</dbReference>
<dbReference type="EMBL" id="JALJOV010000321">
    <property type="protein sequence ID" value="KAK9864721.1"/>
    <property type="molecule type" value="Genomic_DNA"/>
</dbReference>
<dbReference type="Gene3D" id="2.60.40.790">
    <property type="match status" value="1"/>
</dbReference>
<evidence type="ECO:0000256" key="1">
    <source>
        <dbReference type="ARBA" id="ARBA00025733"/>
    </source>
</evidence>
<evidence type="ECO:0000256" key="2">
    <source>
        <dbReference type="SAM" id="MobiDB-lite"/>
    </source>
</evidence>
<dbReference type="PANTHER" id="PTHR22932:SF1">
    <property type="entry name" value="CO-CHAPERONE PROTEIN DAF-41"/>
    <property type="match status" value="1"/>
</dbReference>